<reference evidence="2 3" key="1">
    <citation type="submission" date="2019-11" db="EMBL/GenBank/DDBJ databases">
        <title>Whole genome sequence of Oryza granulata.</title>
        <authorList>
            <person name="Li W."/>
        </authorList>
    </citation>
    <scope>NUCLEOTIDE SEQUENCE [LARGE SCALE GENOMIC DNA]</scope>
    <source>
        <strain evidence="3">cv. Menghai</strain>
        <tissue evidence="2">Leaf</tissue>
    </source>
</reference>
<gene>
    <name evidence="2" type="ORF">E2562_020925</name>
</gene>
<feature type="compositionally biased region" description="Gly residues" evidence="1">
    <location>
        <begin position="39"/>
        <end position="49"/>
    </location>
</feature>
<dbReference type="AlphaFoldDB" id="A0A6G1DY87"/>
<feature type="compositionally biased region" description="Gly residues" evidence="1">
    <location>
        <begin position="88"/>
        <end position="99"/>
    </location>
</feature>
<dbReference type="Proteomes" id="UP000479710">
    <property type="component" value="Unassembled WGS sequence"/>
</dbReference>
<proteinExistence type="predicted"/>
<organism evidence="2 3">
    <name type="scientific">Oryza meyeriana var. granulata</name>
    <dbReference type="NCBI Taxonomy" id="110450"/>
    <lineage>
        <taxon>Eukaryota</taxon>
        <taxon>Viridiplantae</taxon>
        <taxon>Streptophyta</taxon>
        <taxon>Embryophyta</taxon>
        <taxon>Tracheophyta</taxon>
        <taxon>Spermatophyta</taxon>
        <taxon>Magnoliopsida</taxon>
        <taxon>Liliopsida</taxon>
        <taxon>Poales</taxon>
        <taxon>Poaceae</taxon>
        <taxon>BOP clade</taxon>
        <taxon>Oryzoideae</taxon>
        <taxon>Oryzeae</taxon>
        <taxon>Oryzinae</taxon>
        <taxon>Oryza</taxon>
        <taxon>Oryza meyeriana</taxon>
    </lineage>
</organism>
<keyword evidence="3" id="KW-1185">Reference proteome</keyword>
<evidence type="ECO:0000256" key="1">
    <source>
        <dbReference type="SAM" id="MobiDB-lite"/>
    </source>
</evidence>
<name>A0A6G1DY87_9ORYZ</name>
<comment type="caution">
    <text evidence="2">The sequence shown here is derived from an EMBL/GenBank/DDBJ whole genome shotgun (WGS) entry which is preliminary data.</text>
</comment>
<feature type="compositionally biased region" description="Low complexity" evidence="1">
    <location>
        <begin position="64"/>
        <end position="75"/>
    </location>
</feature>
<evidence type="ECO:0000313" key="2">
    <source>
        <dbReference type="EMBL" id="KAF0917548.1"/>
    </source>
</evidence>
<evidence type="ECO:0000313" key="3">
    <source>
        <dbReference type="Proteomes" id="UP000479710"/>
    </source>
</evidence>
<dbReference type="EMBL" id="SPHZ02000005">
    <property type="protein sequence ID" value="KAF0917548.1"/>
    <property type="molecule type" value="Genomic_DNA"/>
</dbReference>
<feature type="region of interest" description="Disordered" evidence="1">
    <location>
        <begin position="25"/>
        <end position="109"/>
    </location>
</feature>
<accession>A0A6G1DY87</accession>
<protein>
    <submittedName>
        <fullName evidence="2">Uncharacterized protein</fullName>
    </submittedName>
</protein>
<sequence length="146" mass="15764">MEEGKFWGEVGERLEDELGATLTEIGSIDFTRPNTNSGGVEGASGGDGKGAPISRDPSFRRWQRQGGLRWRQLGGSDRPRPKLQAVDGAGGGRVRGLGDTGSRRLGTGELQCPMLIEELMQMEEIFMEEANGLPNGGPKTYLQSQD</sequence>